<gene>
    <name evidence="1" type="ORF">NAF29_17140</name>
</gene>
<proteinExistence type="predicted"/>
<dbReference type="RefSeq" id="WP_251262857.1">
    <property type="nucleotide sequence ID" value="NZ_JAMQGP010000010.1"/>
</dbReference>
<dbReference type="PANTHER" id="PTHR38784">
    <property type="entry name" value="SUCROSE PHOSPHORYLASE"/>
    <property type="match status" value="1"/>
</dbReference>
<dbReference type="InterPro" id="IPR038590">
    <property type="entry name" value="YaeQ_sf"/>
</dbReference>
<dbReference type="SMART" id="SM01322">
    <property type="entry name" value="YaeQ"/>
    <property type="match status" value="1"/>
</dbReference>
<dbReference type="Proteomes" id="UP001165393">
    <property type="component" value="Unassembled WGS sequence"/>
</dbReference>
<reference evidence="1 2" key="1">
    <citation type="journal article" date="2013" name="Antonie Van Leeuwenhoek">
        <title>Echinimonas agarilytica gen. nov., sp. nov., a new gammaproteobacterium isolated from the sea urchin Strongylocentrotus intermedius.</title>
        <authorList>
            <person name="Nedashkovskaya O.I."/>
            <person name="Stenkova A.M."/>
            <person name="Zhukova N.V."/>
            <person name="Van Trappen S."/>
            <person name="Lee J.S."/>
            <person name="Kim S.B."/>
        </authorList>
    </citation>
    <scope>NUCLEOTIDE SEQUENCE [LARGE SCALE GENOMIC DNA]</scope>
    <source>
        <strain evidence="1 2">KMM 6351</strain>
    </source>
</reference>
<accession>A0AA41WA51</accession>
<dbReference type="PIRSF" id="PIRSF011484">
    <property type="entry name" value="YaeQ"/>
    <property type="match status" value="1"/>
</dbReference>
<dbReference type="InterPro" id="IPR009822">
    <property type="entry name" value="YaeQ"/>
</dbReference>
<keyword evidence="2" id="KW-1185">Reference proteome</keyword>
<dbReference type="Gene3D" id="3.10.640.10">
    <property type="entry name" value="Restriction endonuclease-like alpha-beta roll domain"/>
    <property type="match status" value="1"/>
</dbReference>
<organism evidence="1 2">
    <name type="scientific">Echinimonas agarilytica</name>
    <dbReference type="NCBI Taxonomy" id="1215918"/>
    <lineage>
        <taxon>Bacteria</taxon>
        <taxon>Pseudomonadati</taxon>
        <taxon>Pseudomonadota</taxon>
        <taxon>Gammaproteobacteria</taxon>
        <taxon>Alteromonadales</taxon>
        <taxon>Echinimonadaceae</taxon>
        <taxon>Echinimonas</taxon>
    </lineage>
</organism>
<protein>
    <submittedName>
        <fullName evidence="1">YaeQ family protein</fullName>
    </submittedName>
</protein>
<name>A0AA41WA51_9GAMM</name>
<dbReference type="EMBL" id="JAMQGP010000010">
    <property type="protein sequence ID" value="MCM2681376.1"/>
    <property type="molecule type" value="Genomic_DNA"/>
</dbReference>
<sequence length="181" mass="20878">MTLKSTIYKASLQIADMDRHHYQDHSFTLAQHPSETLRRMMVRVLAYAIYAHDDLSFTKGLCADDEPELWHVQPDNTIDIWIELGTPDTKRIKKACSRARQAILLCYGDNAVSVWWKQNERLFSAFDNLTVIQISDEDCDALEQLVQRTMHLSVNRQDNQFMISNEDTTVDVTPSALQGKF</sequence>
<dbReference type="AlphaFoldDB" id="A0AA41WA51"/>
<dbReference type="Pfam" id="PF07152">
    <property type="entry name" value="YaeQ"/>
    <property type="match status" value="1"/>
</dbReference>
<dbReference type="PANTHER" id="PTHR38784:SF1">
    <property type="entry name" value="SUCROSE PHOSPHORYLASE"/>
    <property type="match status" value="1"/>
</dbReference>
<evidence type="ECO:0000313" key="1">
    <source>
        <dbReference type="EMBL" id="MCM2681376.1"/>
    </source>
</evidence>
<evidence type="ECO:0000313" key="2">
    <source>
        <dbReference type="Proteomes" id="UP001165393"/>
    </source>
</evidence>
<comment type="caution">
    <text evidence="1">The sequence shown here is derived from an EMBL/GenBank/DDBJ whole genome shotgun (WGS) entry which is preliminary data.</text>
</comment>
<dbReference type="InterPro" id="IPR011335">
    <property type="entry name" value="Restrct_endonuc-II-like"/>
</dbReference>
<dbReference type="SUPFAM" id="SSF52980">
    <property type="entry name" value="Restriction endonuclease-like"/>
    <property type="match status" value="1"/>
</dbReference>